<dbReference type="Gramene" id="KQJ84536">
    <property type="protein sequence ID" value="KQJ84536"/>
    <property type="gene ID" value="BRADI_5g21465v3"/>
</dbReference>
<dbReference type="EnsemblPlants" id="KQJ84536">
    <property type="protein sequence ID" value="KQJ84536"/>
    <property type="gene ID" value="BRADI_5g21465v3"/>
</dbReference>
<organism evidence="1">
    <name type="scientific">Brachypodium distachyon</name>
    <name type="common">Purple false brome</name>
    <name type="synonym">Trachynia distachya</name>
    <dbReference type="NCBI Taxonomy" id="15368"/>
    <lineage>
        <taxon>Eukaryota</taxon>
        <taxon>Viridiplantae</taxon>
        <taxon>Streptophyta</taxon>
        <taxon>Embryophyta</taxon>
        <taxon>Tracheophyta</taxon>
        <taxon>Spermatophyta</taxon>
        <taxon>Magnoliopsida</taxon>
        <taxon>Liliopsida</taxon>
        <taxon>Poales</taxon>
        <taxon>Poaceae</taxon>
        <taxon>BOP clade</taxon>
        <taxon>Pooideae</taxon>
        <taxon>Stipodae</taxon>
        <taxon>Brachypodieae</taxon>
        <taxon>Brachypodium</taxon>
    </lineage>
</organism>
<gene>
    <name evidence="1" type="ORF">BRADI_5g21465v3</name>
</gene>
<evidence type="ECO:0000313" key="2">
    <source>
        <dbReference type="EnsemblPlants" id="KQJ84536"/>
    </source>
</evidence>
<proteinExistence type="predicted"/>
<reference evidence="1 2" key="1">
    <citation type="journal article" date="2010" name="Nature">
        <title>Genome sequencing and analysis of the model grass Brachypodium distachyon.</title>
        <authorList>
            <consortium name="International Brachypodium Initiative"/>
        </authorList>
    </citation>
    <scope>NUCLEOTIDE SEQUENCE [LARGE SCALE GENOMIC DNA]</scope>
    <source>
        <strain evidence="1 2">Bd21</strain>
    </source>
</reference>
<sequence>MRLTLADRSLVVDVFAVILGLEVKEQALVANITWNWWLKRNKVREGGVCRSADELTNIFLEVAATPLVRTCKQRTKWQKPDDEWVKVNSDGSFLELTGSGGWGAVIRIGMALLWRLRVPTLM</sequence>
<evidence type="ECO:0000313" key="1">
    <source>
        <dbReference type="EMBL" id="KQJ84536.1"/>
    </source>
</evidence>
<protein>
    <recommendedName>
        <fullName evidence="4">RNase H type-1 domain-containing protein</fullName>
    </recommendedName>
</protein>
<evidence type="ECO:0000313" key="3">
    <source>
        <dbReference type="Proteomes" id="UP000008810"/>
    </source>
</evidence>
<dbReference type="InParanoid" id="A0A0Q3IEF9"/>
<accession>A0A0Q3IEF9</accession>
<evidence type="ECO:0008006" key="4">
    <source>
        <dbReference type="Google" id="ProtNLM"/>
    </source>
</evidence>
<keyword evidence="3" id="KW-1185">Reference proteome</keyword>
<reference evidence="1" key="2">
    <citation type="submission" date="2017-06" db="EMBL/GenBank/DDBJ databases">
        <title>WGS assembly of Brachypodium distachyon.</title>
        <authorList>
            <consortium name="The International Brachypodium Initiative"/>
            <person name="Lucas S."/>
            <person name="Harmon-Smith M."/>
            <person name="Lail K."/>
            <person name="Tice H."/>
            <person name="Grimwood J."/>
            <person name="Bruce D."/>
            <person name="Barry K."/>
            <person name="Shu S."/>
            <person name="Lindquist E."/>
            <person name="Wang M."/>
            <person name="Pitluck S."/>
            <person name="Vogel J.P."/>
            <person name="Garvin D.F."/>
            <person name="Mockler T.C."/>
            <person name="Schmutz J."/>
            <person name="Rokhsar D."/>
            <person name="Bevan M.W."/>
        </authorList>
    </citation>
    <scope>NUCLEOTIDE SEQUENCE</scope>
    <source>
        <strain evidence="1">Bd21</strain>
    </source>
</reference>
<name>A0A0Q3IEF9_BRADI</name>
<dbReference type="EMBL" id="CM000884">
    <property type="protein sequence ID" value="KQJ84536.1"/>
    <property type="molecule type" value="Genomic_DNA"/>
</dbReference>
<dbReference type="AlphaFoldDB" id="A0A0Q3IEF9"/>
<reference evidence="2" key="3">
    <citation type="submission" date="2018-08" db="UniProtKB">
        <authorList>
            <consortium name="EnsemblPlants"/>
        </authorList>
    </citation>
    <scope>IDENTIFICATION</scope>
    <source>
        <strain evidence="2">cv. Bd21</strain>
    </source>
</reference>
<dbReference type="Proteomes" id="UP000008810">
    <property type="component" value="Chromosome 5"/>
</dbReference>
<dbReference type="OrthoDB" id="679727at2759"/>